<dbReference type="AlphaFoldDB" id="A0A2A5CAC6"/>
<feature type="domain" description="SGNH hydrolase-type esterase" evidence="2">
    <location>
        <begin position="27"/>
        <end position="189"/>
    </location>
</feature>
<dbReference type="Gene3D" id="3.40.50.1110">
    <property type="entry name" value="SGNH hydrolase"/>
    <property type="match status" value="1"/>
</dbReference>
<dbReference type="InterPro" id="IPR036514">
    <property type="entry name" value="SGNH_hydro_sf"/>
</dbReference>
<feature type="chain" id="PRO_5012450002" evidence="1">
    <location>
        <begin position="20"/>
        <end position="203"/>
    </location>
</feature>
<name>A0A2A5CAC6_9GAMM</name>
<accession>A0A2A5CAC6</accession>
<sequence length="203" mass="22020">MLGKTLITLLLIASPLIQAQETFTVLFLGDSLIEGLGLETEQAFTSLVDERLKREGYGDITIVNAGISGSTSASALERMQWYVRSRPDLVILSLGANDGLRGLSVDNMKGNLAEAIEFAQSNNIQVALTGMLTPPNMGPEYTSSFAQVFPDLAAEYQLPFMPFLLLDVAAIPELNQADGIHPNIEGSRIVAEHVYQFLLPLLP</sequence>
<dbReference type="Pfam" id="PF13472">
    <property type="entry name" value="Lipase_GDSL_2"/>
    <property type="match status" value="1"/>
</dbReference>
<dbReference type="SUPFAM" id="SSF52266">
    <property type="entry name" value="SGNH hydrolase"/>
    <property type="match status" value="1"/>
</dbReference>
<feature type="signal peptide" evidence="1">
    <location>
        <begin position="1"/>
        <end position="19"/>
    </location>
</feature>
<evidence type="ECO:0000259" key="2">
    <source>
        <dbReference type="Pfam" id="PF13472"/>
    </source>
</evidence>
<dbReference type="GO" id="GO:0004622">
    <property type="term" value="F:phosphatidylcholine lysophospholipase activity"/>
    <property type="evidence" value="ECO:0007669"/>
    <property type="project" value="TreeGrafter"/>
</dbReference>
<evidence type="ECO:0000256" key="1">
    <source>
        <dbReference type="SAM" id="SignalP"/>
    </source>
</evidence>
<dbReference type="PANTHER" id="PTHR30383">
    <property type="entry name" value="THIOESTERASE 1/PROTEASE 1/LYSOPHOSPHOLIPASE L1"/>
    <property type="match status" value="1"/>
</dbReference>
<dbReference type="CDD" id="cd01822">
    <property type="entry name" value="Lysophospholipase_L1_like"/>
    <property type="match status" value="1"/>
</dbReference>
<proteinExistence type="predicted"/>
<dbReference type="PANTHER" id="PTHR30383:SF24">
    <property type="entry name" value="THIOESTERASE 1_PROTEASE 1_LYSOPHOSPHOLIPASE L1"/>
    <property type="match status" value="1"/>
</dbReference>
<dbReference type="EMBL" id="NVWI01000008">
    <property type="protein sequence ID" value="PCJ40703.1"/>
    <property type="molecule type" value="Genomic_DNA"/>
</dbReference>
<dbReference type="InterPro" id="IPR013830">
    <property type="entry name" value="SGNH_hydro"/>
</dbReference>
<reference evidence="4" key="1">
    <citation type="submission" date="2017-08" db="EMBL/GenBank/DDBJ databases">
        <title>A dynamic microbial community with high functional redundancy inhabits the cold, oxic subseafloor aquifer.</title>
        <authorList>
            <person name="Tully B.J."/>
            <person name="Wheat C.G."/>
            <person name="Glazer B.T."/>
            <person name="Huber J.A."/>
        </authorList>
    </citation>
    <scope>NUCLEOTIDE SEQUENCE [LARGE SCALE GENOMIC DNA]</scope>
</reference>
<keyword evidence="1" id="KW-0732">Signal</keyword>
<organism evidence="3 4">
    <name type="scientific">SAR86 cluster bacterium</name>
    <dbReference type="NCBI Taxonomy" id="2030880"/>
    <lineage>
        <taxon>Bacteria</taxon>
        <taxon>Pseudomonadati</taxon>
        <taxon>Pseudomonadota</taxon>
        <taxon>Gammaproteobacteria</taxon>
        <taxon>SAR86 cluster</taxon>
    </lineage>
</organism>
<dbReference type="Proteomes" id="UP000228987">
    <property type="component" value="Unassembled WGS sequence"/>
</dbReference>
<evidence type="ECO:0000313" key="4">
    <source>
        <dbReference type="Proteomes" id="UP000228987"/>
    </source>
</evidence>
<protein>
    <submittedName>
        <fullName evidence="3">Arylesterase</fullName>
    </submittedName>
</protein>
<evidence type="ECO:0000313" key="3">
    <source>
        <dbReference type="EMBL" id="PCJ40703.1"/>
    </source>
</evidence>
<comment type="caution">
    <text evidence="3">The sequence shown here is derived from an EMBL/GenBank/DDBJ whole genome shotgun (WGS) entry which is preliminary data.</text>
</comment>
<gene>
    <name evidence="3" type="ORF">COA71_10710</name>
</gene>
<dbReference type="InterPro" id="IPR051532">
    <property type="entry name" value="Ester_Hydrolysis_Enzymes"/>
</dbReference>